<dbReference type="PANTHER" id="PTHR21523">
    <property type="match status" value="1"/>
</dbReference>
<dbReference type="EMBL" id="JBICBT010000451">
    <property type="protein sequence ID" value="KAL3113318.1"/>
    <property type="molecule type" value="Genomic_DNA"/>
</dbReference>
<reference evidence="2 3" key="1">
    <citation type="submission" date="2024-10" db="EMBL/GenBank/DDBJ databases">
        <authorList>
            <person name="Kim D."/>
        </authorList>
    </citation>
    <scope>NUCLEOTIDE SEQUENCE [LARGE SCALE GENOMIC DNA]</scope>
    <source>
        <strain evidence="2">BH-2024</strain>
    </source>
</reference>
<feature type="coiled-coil region" evidence="1">
    <location>
        <begin position="61"/>
        <end position="116"/>
    </location>
</feature>
<evidence type="ECO:0000256" key="1">
    <source>
        <dbReference type="SAM" id="Coils"/>
    </source>
</evidence>
<dbReference type="Proteomes" id="UP001620626">
    <property type="component" value="Unassembled WGS sequence"/>
</dbReference>
<keyword evidence="1" id="KW-0175">Coiled coil</keyword>
<keyword evidence="3" id="KW-1185">Reference proteome</keyword>
<accession>A0ABD2LDK4</accession>
<dbReference type="Pfam" id="PF04870">
    <property type="entry name" value="Moulting_cycle"/>
    <property type="match status" value="1"/>
</dbReference>
<sequence length="657" mass="74480">MVKNLHGNWYSAGLKAIIGKLGNELYKKLRNDEQKQLGKCLDNIEDKRDLVMSSQCLTKFRKNYLREMNREKMKKEEKKVKKIGAFTMEQQSMEREEEAQIEISNEQNAIEKQINTHHLEQLKLKNYFDEPMNGLSRGINERNAKKLEKLKNVRQIEEWKKVQGIHKIKQTKSQDKLLSRGDRSAIFKLTNLIDKFFGKNGNSADNDKSDNSPKWTQLYDALVKIKMANDQKRKMPGARVYEMRMYDLVLARNEPSLGPKEKKSGNGILKMGIQLLNKLRNATGGANSNFKMMSPRFVPLLPEAAEEQKNRGNLSPTILALYDLEDNEKKAEKGTTAEAAATSLPQLLRALGVTSQDRDTLLHTLLDVSGSIGHVQKAMELLKALNFFEIENDLTDANNRIVDAFSKMEQSFDDAQRQEMQKDGWTFLRQFQYDQLCTDQYAQLPEGFRHSIDEFSQMPRETREAMLWKRIERISRNIPDEIADKLDRRRMEKNERFPGQRRRKRRQLEPIGGISVLSPIMLRPFMFSPTLTPSVLGPLVLSPNIFSPIILAPSVLSPFVLSPSAPMPLILSPYVLSPYILSPMAMAPVILTPYVLSPNILNPFAMSPLILSPTVLSPDILSPQILGGAILSPTVGSPAILTETFLAASVLSPSVLS</sequence>
<name>A0ABD2LDK4_9BILA</name>
<evidence type="ECO:0000313" key="2">
    <source>
        <dbReference type="EMBL" id="KAL3113318.1"/>
    </source>
</evidence>
<proteinExistence type="predicted"/>
<protein>
    <submittedName>
        <fullName evidence="2">Uncharacterized protein</fullName>
    </submittedName>
</protein>
<comment type="caution">
    <text evidence="2">The sequence shown here is derived from an EMBL/GenBank/DDBJ whole genome shotgun (WGS) entry which is preliminary data.</text>
</comment>
<gene>
    <name evidence="2" type="ORF">niasHT_018933</name>
</gene>
<dbReference type="InterPro" id="IPR006954">
    <property type="entry name" value="Mlt-10-like"/>
</dbReference>
<evidence type="ECO:0000313" key="3">
    <source>
        <dbReference type="Proteomes" id="UP001620626"/>
    </source>
</evidence>
<organism evidence="2 3">
    <name type="scientific">Heterodera trifolii</name>
    <dbReference type="NCBI Taxonomy" id="157864"/>
    <lineage>
        <taxon>Eukaryota</taxon>
        <taxon>Metazoa</taxon>
        <taxon>Ecdysozoa</taxon>
        <taxon>Nematoda</taxon>
        <taxon>Chromadorea</taxon>
        <taxon>Rhabditida</taxon>
        <taxon>Tylenchina</taxon>
        <taxon>Tylenchomorpha</taxon>
        <taxon>Tylenchoidea</taxon>
        <taxon>Heteroderidae</taxon>
        <taxon>Heteroderinae</taxon>
        <taxon>Heterodera</taxon>
    </lineage>
</organism>
<dbReference type="AlphaFoldDB" id="A0ABD2LDK4"/>
<dbReference type="PANTHER" id="PTHR21523:SF46">
    <property type="entry name" value="MLT-TEN (MLT-10) RELATED"/>
    <property type="match status" value="1"/>
</dbReference>